<name>A0ACD5YR59_AVESA</name>
<dbReference type="EnsemblPlants" id="AVESA.00010b.r2.6AG1053300.1">
    <property type="protein sequence ID" value="AVESA.00010b.r2.6AG1053300.1.CDS.1"/>
    <property type="gene ID" value="AVESA.00010b.r2.6AG1053300"/>
</dbReference>
<reference evidence="1" key="2">
    <citation type="submission" date="2025-09" db="UniProtKB">
        <authorList>
            <consortium name="EnsemblPlants"/>
        </authorList>
    </citation>
    <scope>IDENTIFICATION</scope>
</reference>
<keyword evidence="2" id="KW-1185">Reference proteome</keyword>
<organism evidence="1 2">
    <name type="scientific">Avena sativa</name>
    <name type="common">Oat</name>
    <dbReference type="NCBI Taxonomy" id="4498"/>
    <lineage>
        <taxon>Eukaryota</taxon>
        <taxon>Viridiplantae</taxon>
        <taxon>Streptophyta</taxon>
        <taxon>Embryophyta</taxon>
        <taxon>Tracheophyta</taxon>
        <taxon>Spermatophyta</taxon>
        <taxon>Magnoliopsida</taxon>
        <taxon>Liliopsida</taxon>
        <taxon>Poales</taxon>
        <taxon>Poaceae</taxon>
        <taxon>BOP clade</taxon>
        <taxon>Pooideae</taxon>
        <taxon>Poodae</taxon>
        <taxon>Poeae</taxon>
        <taxon>Poeae Chloroplast Group 1 (Aveneae type)</taxon>
        <taxon>Aveninae</taxon>
        <taxon>Avena</taxon>
    </lineage>
</organism>
<evidence type="ECO:0000313" key="1">
    <source>
        <dbReference type="EnsemblPlants" id="AVESA.00010b.r2.6AG1053300.1.CDS.1"/>
    </source>
</evidence>
<sequence>MSSSSPVREEAEDSKAAVARLVTLKVVGQEHVVKHSMRVTDTLQILMDVWYHKVPETKGVFMYDGLFLRPTSTPEDLEMEDGDMVDFFHHVIGGALVASWGSIGLFDVRC</sequence>
<protein>
    <submittedName>
        <fullName evidence="1">Uncharacterized protein</fullName>
    </submittedName>
</protein>
<evidence type="ECO:0000313" key="2">
    <source>
        <dbReference type="Proteomes" id="UP001732700"/>
    </source>
</evidence>
<dbReference type="Proteomes" id="UP001732700">
    <property type="component" value="Chromosome 6A"/>
</dbReference>
<reference evidence="1" key="1">
    <citation type="submission" date="2021-05" db="EMBL/GenBank/DDBJ databases">
        <authorList>
            <person name="Scholz U."/>
            <person name="Mascher M."/>
            <person name="Fiebig A."/>
        </authorList>
    </citation>
    <scope>NUCLEOTIDE SEQUENCE [LARGE SCALE GENOMIC DNA]</scope>
</reference>
<proteinExistence type="predicted"/>
<accession>A0ACD5YR59</accession>